<reference evidence="2" key="2">
    <citation type="submission" date="2019-01" db="UniProtKB">
        <authorList>
            <consortium name="EnsemblPlants"/>
        </authorList>
    </citation>
    <scope>IDENTIFICATION</scope>
    <source>
        <strain evidence="2">cv. Heinz 1706</strain>
    </source>
</reference>
<feature type="compositionally biased region" description="Basic residues" evidence="1">
    <location>
        <begin position="96"/>
        <end position="112"/>
    </location>
</feature>
<protein>
    <submittedName>
        <fullName evidence="2">Uncharacterized protein</fullName>
    </submittedName>
</protein>
<evidence type="ECO:0000256" key="1">
    <source>
        <dbReference type="SAM" id="MobiDB-lite"/>
    </source>
</evidence>
<feature type="region of interest" description="Disordered" evidence="1">
    <location>
        <begin position="92"/>
        <end position="112"/>
    </location>
</feature>
<keyword evidence="3" id="KW-1185">Reference proteome</keyword>
<dbReference type="InterPro" id="IPR012677">
    <property type="entry name" value="Nucleotide-bd_a/b_plait_sf"/>
</dbReference>
<evidence type="ECO:0000313" key="2">
    <source>
        <dbReference type="EnsemblPlants" id="Solyc10g007590.3.1"/>
    </source>
</evidence>
<dbReference type="AlphaFoldDB" id="A0A3Q7IAV5"/>
<dbReference type="EnsemblPlants" id="Solyc10g007590.3.1">
    <property type="protein sequence ID" value="Solyc10g007590.3.1"/>
    <property type="gene ID" value="Solyc10g007590.3"/>
</dbReference>
<name>A0A3Q7IAV5_SOLLC</name>
<accession>A0A3Q7IAV5</accession>
<dbReference type="PANTHER" id="PTHR32343">
    <property type="entry name" value="SERINE/ARGININE-RICH SPLICING FACTOR"/>
    <property type="match status" value="1"/>
</dbReference>
<dbReference type="GO" id="GO:0003676">
    <property type="term" value="F:nucleic acid binding"/>
    <property type="evidence" value="ECO:0007669"/>
    <property type="project" value="InterPro"/>
</dbReference>
<proteinExistence type="predicted"/>
<dbReference type="PANTHER" id="PTHR32343:SF38">
    <property type="entry name" value="POLYADENYLATE-BINDING PROTEIN-INTERACTING PROTEIN 8-LIKE ISOFORM X1"/>
    <property type="match status" value="1"/>
</dbReference>
<evidence type="ECO:0000313" key="3">
    <source>
        <dbReference type="Proteomes" id="UP000004994"/>
    </source>
</evidence>
<dbReference type="Pfam" id="PF07145">
    <property type="entry name" value="PAM2"/>
    <property type="match status" value="1"/>
</dbReference>
<dbReference type="Proteomes" id="UP000004994">
    <property type="component" value="Chromosome 10"/>
</dbReference>
<dbReference type="InterPro" id="IPR009818">
    <property type="entry name" value="PAM2_motif"/>
</dbReference>
<dbReference type="InterPro" id="IPR035979">
    <property type="entry name" value="RBD_domain_sf"/>
</dbReference>
<dbReference type="STRING" id="4081.A0A3Q7IAV5"/>
<sequence>MAAGAKGCDEIDVIEVVVPNVKSESVVNGVVEESDVVSNGKSEYEMQDIVVHMLNNLKLNPMAKEFVPSSYNRDQIVFNNFVTADKMTMGGDGFRNNRRRGNNFNQSRRRMNSRSFRAQREDSIRRTVYVSDLDINITEEQLAALFSAYGQRNMGFWFLLFPNFHHHTQERAVWSMVPLMRIDISIHPFQLFTIGTEVWSWTAEFVVIHTPAFALLLLNSAKASLCLCGTILGFSQLKVLPSKTAILPVNPTFLPRSEDEREMCARTVYCTNIDKTVSRLRLLGDQVHSTRIGFVEFVMAESAILALDLCGEMLGTQPIRVSPSKTPVRPRVSGPAMH</sequence>
<dbReference type="Gene3D" id="3.30.70.330">
    <property type="match status" value="1"/>
</dbReference>
<organism evidence="2">
    <name type="scientific">Solanum lycopersicum</name>
    <name type="common">Tomato</name>
    <name type="synonym">Lycopersicon esculentum</name>
    <dbReference type="NCBI Taxonomy" id="4081"/>
    <lineage>
        <taxon>Eukaryota</taxon>
        <taxon>Viridiplantae</taxon>
        <taxon>Streptophyta</taxon>
        <taxon>Embryophyta</taxon>
        <taxon>Tracheophyta</taxon>
        <taxon>Spermatophyta</taxon>
        <taxon>Magnoliopsida</taxon>
        <taxon>eudicotyledons</taxon>
        <taxon>Gunneridae</taxon>
        <taxon>Pentapetalae</taxon>
        <taxon>asterids</taxon>
        <taxon>lamiids</taxon>
        <taxon>Solanales</taxon>
        <taxon>Solanaceae</taxon>
        <taxon>Solanoideae</taxon>
        <taxon>Solaneae</taxon>
        <taxon>Solanum</taxon>
        <taxon>Solanum subgen. Lycopersicon</taxon>
    </lineage>
</organism>
<reference evidence="2" key="1">
    <citation type="journal article" date="2012" name="Nature">
        <title>The tomato genome sequence provides insights into fleshy fruit evolution.</title>
        <authorList>
            <consortium name="Tomato Genome Consortium"/>
        </authorList>
    </citation>
    <scope>NUCLEOTIDE SEQUENCE [LARGE SCALE GENOMIC DNA]</scope>
    <source>
        <strain evidence="2">cv. Heinz 1706</strain>
    </source>
</reference>
<dbReference type="InParanoid" id="A0A3Q7IAV5"/>
<dbReference type="OMA" id="SEYEMQD"/>
<dbReference type="Gramene" id="Solyc10g007590.3.1">
    <property type="protein sequence ID" value="Solyc10g007590.3.1"/>
    <property type="gene ID" value="Solyc10g007590.3"/>
</dbReference>
<dbReference type="SUPFAM" id="SSF54928">
    <property type="entry name" value="RNA-binding domain, RBD"/>
    <property type="match status" value="2"/>
</dbReference>